<proteinExistence type="predicted"/>
<reference evidence="1" key="1">
    <citation type="submission" date="2021-04" db="EMBL/GenBank/DDBJ databases">
        <authorList>
            <consortium name="Molecular Ecology Group"/>
        </authorList>
    </citation>
    <scope>NUCLEOTIDE SEQUENCE</scope>
</reference>
<organism evidence="1 2">
    <name type="scientific">Candidula unifasciata</name>
    <dbReference type="NCBI Taxonomy" id="100452"/>
    <lineage>
        <taxon>Eukaryota</taxon>
        <taxon>Metazoa</taxon>
        <taxon>Spiralia</taxon>
        <taxon>Lophotrochozoa</taxon>
        <taxon>Mollusca</taxon>
        <taxon>Gastropoda</taxon>
        <taxon>Heterobranchia</taxon>
        <taxon>Euthyneura</taxon>
        <taxon>Panpulmonata</taxon>
        <taxon>Eupulmonata</taxon>
        <taxon>Stylommatophora</taxon>
        <taxon>Helicina</taxon>
        <taxon>Helicoidea</taxon>
        <taxon>Geomitridae</taxon>
        <taxon>Candidula</taxon>
    </lineage>
</organism>
<feature type="non-terminal residue" evidence="1">
    <location>
        <position position="1"/>
    </location>
</feature>
<dbReference type="EMBL" id="CAJHNH020004693">
    <property type="protein sequence ID" value="CAG5131498.1"/>
    <property type="molecule type" value="Genomic_DNA"/>
</dbReference>
<evidence type="ECO:0000313" key="2">
    <source>
        <dbReference type="Proteomes" id="UP000678393"/>
    </source>
</evidence>
<keyword evidence="2" id="KW-1185">Reference proteome</keyword>
<dbReference type="Proteomes" id="UP000678393">
    <property type="component" value="Unassembled WGS sequence"/>
</dbReference>
<protein>
    <submittedName>
        <fullName evidence="1">Uncharacterized protein</fullName>
    </submittedName>
</protein>
<comment type="caution">
    <text evidence="1">The sequence shown here is derived from an EMBL/GenBank/DDBJ whole genome shotgun (WGS) entry which is preliminary data.</text>
</comment>
<feature type="non-terminal residue" evidence="1">
    <location>
        <position position="375"/>
    </location>
</feature>
<dbReference type="AlphaFoldDB" id="A0A8S3ZU01"/>
<sequence>LTVLSPWYLQTVGQHGGEEALSWIQIPKYLNSYLLAAGFMYRRDSDIFNQNISVLGNFISESTVFSAEPMANFSFGTWLHFSSNSYRSAIVDNRNGQDFILSEVKSLYKVLTNLTLLGGQALQRPDKKLQQDCKQWAQELCSSVQSVIKLTLGISECGVIYILSNCQNNVSSYALSVLQQIFCPSSDINACLNLTALSGDLLLMYENAIFDFIQYLSNITLRGFLSSRQLSLVISRNQSQLALGHNISGDDVFQAWRQVGLLQSKWLGDTSEQSPLWRVYTCLEKRNMNNNMKVKEYNHSRSSPEGLQRSSQKVSLSSFTDYVSPCTDLATCQTCSSPSSTLSFFMEDLLRATTFLLNSTTSVGGVRVFRYQLHP</sequence>
<evidence type="ECO:0000313" key="1">
    <source>
        <dbReference type="EMBL" id="CAG5131498.1"/>
    </source>
</evidence>
<name>A0A8S3ZU01_9EUPU</name>
<dbReference type="OrthoDB" id="18585at2759"/>
<accession>A0A8S3ZU01</accession>
<gene>
    <name evidence="1" type="ORF">CUNI_LOCUS17056</name>
</gene>